<accession>A0A2Z4IX92</accession>
<proteinExistence type="predicted"/>
<dbReference type="KEGG" id="scad:DN051_13850"/>
<evidence type="ECO:0000256" key="1">
    <source>
        <dbReference type="SAM" id="MobiDB-lite"/>
    </source>
</evidence>
<evidence type="ECO:0000313" key="3">
    <source>
        <dbReference type="Proteomes" id="UP000249616"/>
    </source>
</evidence>
<dbReference type="RefSeq" id="WP_112438807.1">
    <property type="nucleotide sequence ID" value="NZ_CP030073.1"/>
</dbReference>
<reference evidence="2 3" key="1">
    <citation type="journal article" date="2019" name="Int. J. Syst. Evol. Microbiol.">
        <title>Streptomyces cadmiisoli sp. nov., a novel actinomycete isolated from cadmium-contaminated soil.</title>
        <authorList>
            <person name="Li K."/>
            <person name="Tang X."/>
            <person name="Zhao J."/>
            <person name="Guo Y."/>
            <person name="Tang Y."/>
            <person name="Gao J."/>
        </authorList>
    </citation>
    <scope>NUCLEOTIDE SEQUENCE [LARGE SCALE GENOMIC DNA]</scope>
    <source>
        <strain evidence="2 3">ZFG47</strain>
    </source>
</reference>
<organism evidence="2 3">
    <name type="scientific">Streptomyces cadmiisoli</name>
    <dbReference type="NCBI Taxonomy" id="2184053"/>
    <lineage>
        <taxon>Bacteria</taxon>
        <taxon>Bacillati</taxon>
        <taxon>Actinomycetota</taxon>
        <taxon>Actinomycetes</taxon>
        <taxon>Kitasatosporales</taxon>
        <taxon>Streptomycetaceae</taxon>
        <taxon>Streptomyces</taxon>
        <taxon>Streptomyces aurantiacus group</taxon>
    </lineage>
</organism>
<gene>
    <name evidence="2" type="ORF">DN051_13850</name>
</gene>
<keyword evidence="3" id="KW-1185">Reference proteome</keyword>
<feature type="compositionally biased region" description="Acidic residues" evidence="1">
    <location>
        <begin position="62"/>
        <end position="74"/>
    </location>
</feature>
<sequence length="81" mass="8202">MERLRKTSRGTGAQALRRLAPPPALTGFLLLLALVFAASYGVGSALGPVAPDMRPAGPGTGVEDEPGAGTDSDEMPGMGDH</sequence>
<dbReference type="EMBL" id="CP030073">
    <property type="protein sequence ID" value="AWW37601.1"/>
    <property type="molecule type" value="Genomic_DNA"/>
</dbReference>
<dbReference type="AlphaFoldDB" id="A0A2Z4IX92"/>
<evidence type="ECO:0000313" key="2">
    <source>
        <dbReference type="EMBL" id="AWW37601.1"/>
    </source>
</evidence>
<protein>
    <submittedName>
        <fullName evidence="2">Uncharacterized protein</fullName>
    </submittedName>
</protein>
<dbReference type="Proteomes" id="UP000249616">
    <property type="component" value="Chromosome"/>
</dbReference>
<feature type="region of interest" description="Disordered" evidence="1">
    <location>
        <begin position="47"/>
        <end position="81"/>
    </location>
</feature>
<name>A0A2Z4IX92_9ACTN</name>